<evidence type="ECO:0000313" key="2">
    <source>
        <dbReference type="Proteomes" id="UP000324222"/>
    </source>
</evidence>
<dbReference type="AlphaFoldDB" id="A0A5B7JX83"/>
<dbReference type="InterPro" id="IPR036179">
    <property type="entry name" value="Ig-like_dom_sf"/>
</dbReference>
<dbReference type="InterPro" id="IPR013783">
    <property type="entry name" value="Ig-like_fold"/>
</dbReference>
<protein>
    <recommendedName>
        <fullName evidence="3">Ig-like domain-containing protein</fullName>
    </recommendedName>
</protein>
<dbReference type="Proteomes" id="UP000324222">
    <property type="component" value="Unassembled WGS sequence"/>
</dbReference>
<organism evidence="1 2">
    <name type="scientific">Portunus trituberculatus</name>
    <name type="common">Swimming crab</name>
    <name type="synonym">Neptunus trituberculatus</name>
    <dbReference type="NCBI Taxonomy" id="210409"/>
    <lineage>
        <taxon>Eukaryota</taxon>
        <taxon>Metazoa</taxon>
        <taxon>Ecdysozoa</taxon>
        <taxon>Arthropoda</taxon>
        <taxon>Crustacea</taxon>
        <taxon>Multicrustacea</taxon>
        <taxon>Malacostraca</taxon>
        <taxon>Eumalacostraca</taxon>
        <taxon>Eucarida</taxon>
        <taxon>Decapoda</taxon>
        <taxon>Pleocyemata</taxon>
        <taxon>Brachyura</taxon>
        <taxon>Eubrachyura</taxon>
        <taxon>Portunoidea</taxon>
        <taxon>Portunidae</taxon>
        <taxon>Portuninae</taxon>
        <taxon>Portunus</taxon>
    </lineage>
</organism>
<evidence type="ECO:0008006" key="3">
    <source>
        <dbReference type="Google" id="ProtNLM"/>
    </source>
</evidence>
<dbReference type="OrthoDB" id="6352740at2759"/>
<dbReference type="SUPFAM" id="SSF48726">
    <property type="entry name" value="Immunoglobulin"/>
    <property type="match status" value="1"/>
</dbReference>
<dbReference type="EMBL" id="VSRR010116141">
    <property type="protein sequence ID" value="MPC98916.1"/>
    <property type="molecule type" value="Genomic_DNA"/>
</dbReference>
<name>A0A5B7JX83_PORTR</name>
<gene>
    <name evidence="1" type="ORF">E2C01_094303</name>
</gene>
<comment type="caution">
    <text evidence="1">The sequence shown here is derived from an EMBL/GenBank/DDBJ whole genome shotgun (WGS) entry which is preliminary data.</text>
</comment>
<keyword evidence="2" id="KW-1185">Reference proteome</keyword>
<dbReference type="Gene3D" id="2.60.40.10">
    <property type="entry name" value="Immunoglobulins"/>
    <property type="match status" value="1"/>
</dbReference>
<reference evidence="1 2" key="1">
    <citation type="submission" date="2019-05" db="EMBL/GenBank/DDBJ databases">
        <title>Another draft genome of Portunus trituberculatus and its Hox gene families provides insights of decapod evolution.</title>
        <authorList>
            <person name="Jeong J.-H."/>
            <person name="Song I."/>
            <person name="Kim S."/>
            <person name="Choi T."/>
            <person name="Kim D."/>
            <person name="Ryu S."/>
            <person name="Kim W."/>
        </authorList>
    </citation>
    <scope>NUCLEOTIDE SEQUENCE [LARGE SCALE GENOMIC DNA]</scope>
    <source>
        <tissue evidence="1">Muscle</tissue>
    </source>
</reference>
<sequence>MIFQAGINKGAVAGVKGNEAGGYIRSRLYVADATPHDSGFYSCWYKNITSDTVTVHVIAGQAQLKVGHCFF</sequence>
<accession>A0A5B7JX83</accession>
<evidence type="ECO:0000313" key="1">
    <source>
        <dbReference type="EMBL" id="MPC98916.1"/>
    </source>
</evidence>
<proteinExistence type="predicted"/>